<name>A0ABV2GDT9_9BACL</name>
<keyword evidence="1" id="KW-0472">Membrane</keyword>
<comment type="caution">
    <text evidence="2">The sequence shown here is derived from an EMBL/GenBank/DDBJ whole genome shotgun (WGS) entry which is preliminary data.</text>
</comment>
<gene>
    <name evidence="2" type="ORF">ABID49_002380</name>
</gene>
<sequence length="36" mass="4030">MRKSNIILFLVLVVMAIIWGAVYWLFIAPNAGPPSQ</sequence>
<dbReference type="EMBL" id="JBEPLW010000023">
    <property type="protein sequence ID" value="MET3576462.1"/>
    <property type="molecule type" value="Genomic_DNA"/>
</dbReference>
<accession>A0ABV2GDT9</accession>
<dbReference type="Proteomes" id="UP001549099">
    <property type="component" value="Unassembled WGS sequence"/>
</dbReference>
<keyword evidence="3" id="KW-1185">Reference proteome</keyword>
<protein>
    <submittedName>
        <fullName evidence="2">Uncharacterized protein</fullName>
    </submittedName>
</protein>
<organism evidence="2 3">
    <name type="scientific">Bhargavaea ullalensis</name>
    <dbReference type="NCBI Taxonomy" id="1265685"/>
    <lineage>
        <taxon>Bacteria</taxon>
        <taxon>Bacillati</taxon>
        <taxon>Bacillota</taxon>
        <taxon>Bacilli</taxon>
        <taxon>Bacillales</taxon>
        <taxon>Caryophanaceae</taxon>
        <taxon>Bhargavaea</taxon>
    </lineage>
</organism>
<feature type="transmembrane region" description="Helical" evidence="1">
    <location>
        <begin position="7"/>
        <end position="27"/>
    </location>
</feature>
<evidence type="ECO:0000313" key="3">
    <source>
        <dbReference type="Proteomes" id="UP001549099"/>
    </source>
</evidence>
<reference evidence="2 3" key="1">
    <citation type="submission" date="2024-06" db="EMBL/GenBank/DDBJ databases">
        <title>Genomic Encyclopedia of Type Strains, Phase IV (KMG-IV): sequencing the most valuable type-strain genomes for metagenomic binning, comparative biology and taxonomic classification.</title>
        <authorList>
            <person name="Goeker M."/>
        </authorList>
    </citation>
    <scope>NUCLEOTIDE SEQUENCE [LARGE SCALE GENOMIC DNA]</scope>
    <source>
        <strain evidence="2 3">DSM 26128</strain>
    </source>
</reference>
<keyword evidence="1" id="KW-1133">Transmembrane helix</keyword>
<evidence type="ECO:0000313" key="2">
    <source>
        <dbReference type="EMBL" id="MET3576462.1"/>
    </source>
</evidence>
<evidence type="ECO:0000256" key="1">
    <source>
        <dbReference type="SAM" id="Phobius"/>
    </source>
</evidence>
<keyword evidence="1" id="KW-0812">Transmembrane</keyword>
<proteinExistence type="predicted"/>